<dbReference type="PANTHER" id="PTHR30217">
    <property type="entry name" value="PEPTIDASE U32 FAMILY"/>
    <property type="match status" value="1"/>
</dbReference>
<comment type="caution">
    <text evidence="1">The sequence shown here is derived from an EMBL/GenBank/DDBJ whole genome shotgun (WGS) entry which is preliminary data.</text>
</comment>
<name>A0A1F7SH99_9BACT</name>
<evidence type="ECO:0000313" key="1">
    <source>
        <dbReference type="EMBL" id="OGL53139.1"/>
    </source>
</evidence>
<dbReference type="InterPro" id="IPR001539">
    <property type="entry name" value="Peptidase_U32"/>
</dbReference>
<organism evidence="1 2">
    <name type="scientific">Candidatus Schekmanbacteria bacterium RIFCSPLOWO2_12_FULL_38_15</name>
    <dbReference type="NCBI Taxonomy" id="1817883"/>
    <lineage>
        <taxon>Bacteria</taxon>
        <taxon>Candidatus Schekmaniibacteriota</taxon>
    </lineage>
</organism>
<reference evidence="1 2" key="1">
    <citation type="journal article" date="2016" name="Nat. Commun.">
        <title>Thousands of microbial genomes shed light on interconnected biogeochemical processes in an aquifer system.</title>
        <authorList>
            <person name="Anantharaman K."/>
            <person name="Brown C.T."/>
            <person name="Hug L.A."/>
            <person name="Sharon I."/>
            <person name="Castelle C.J."/>
            <person name="Probst A.J."/>
            <person name="Thomas B.C."/>
            <person name="Singh A."/>
            <person name="Wilkins M.J."/>
            <person name="Karaoz U."/>
            <person name="Brodie E.L."/>
            <person name="Williams K.H."/>
            <person name="Hubbard S.S."/>
            <person name="Banfield J.F."/>
        </authorList>
    </citation>
    <scope>NUCLEOTIDE SEQUENCE [LARGE SCALE GENOMIC DNA]</scope>
</reference>
<proteinExistence type="predicted"/>
<dbReference type="AlphaFoldDB" id="A0A1F7SH99"/>
<dbReference type="InterPro" id="IPR051454">
    <property type="entry name" value="RNA/ubiquinone_mod_enzymes"/>
</dbReference>
<evidence type="ECO:0008006" key="3">
    <source>
        <dbReference type="Google" id="ProtNLM"/>
    </source>
</evidence>
<gene>
    <name evidence="1" type="ORF">A3G31_12490</name>
</gene>
<evidence type="ECO:0000313" key="2">
    <source>
        <dbReference type="Proteomes" id="UP000178082"/>
    </source>
</evidence>
<dbReference type="EMBL" id="MGDI01000027">
    <property type="protein sequence ID" value="OGL53139.1"/>
    <property type="molecule type" value="Genomic_DNA"/>
</dbReference>
<protein>
    <recommendedName>
        <fullName evidence="3">Peptidase U32</fullName>
    </recommendedName>
</protein>
<accession>A0A1F7SH99</accession>
<sequence>MRIKITLPTTFESSYLEELDKLNTKYSDTKREIREVYGSFQTSILGSARPSKYLPAPTKKQFKDHIKKAHSFGIKFSYLANAPCLGNIEYSAKGRKEILDFLDGIAEIGIDSIVVTIPLLIEIIRERHPHIEIVASSLCYISDIRAARRFEEMGVQRIVIDPDVNRNLSLLKRMRNSLKGEIEVIANHTCIISCHLEYYHYNNTGHGSQRGDKKEEMIYNQYSLLRCTLEKLKNPGEFLASPWFAPRDIKYLDDAGIDWIKLAGRGSKREELLALGEAYLKGKYDGNLLPLLGWPHHLAFRKKSSIEKLEALEVYLDEKDLNGFMEFFEKGFPCEKGCEECDFCHKKAGEVLKYDKKLLNQYIENMERILDRIIREDLSEEHYRKQVTAWMESAKICYLNE</sequence>
<dbReference type="Pfam" id="PF01136">
    <property type="entry name" value="Peptidase_U32"/>
    <property type="match status" value="1"/>
</dbReference>
<dbReference type="PANTHER" id="PTHR30217:SF10">
    <property type="entry name" value="23S RRNA 5-HYDROXYCYTIDINE C2501 SYNTHASE"/>
    <property type="match status" value="1"/>
</dbReference>
<dbReference type="Proteomes" id="UP000178082">
    <property type="component" value="Unassembled WGS sequence"/>
</dbReference>
<dbReference type="STRING" id="1817883.A3G31_12490"/>